<dbReference type="GO" id="GO:0003937">
    <property type="term" value="F:IMP cyclohydrolase activity"/>
    <property type="evidence" value="ECO:0007669"/>
    <property type="project" value="UniProtKB-EC"/>
</dbReference>
<dbReference type="GO" id="GO:0004643">
    <property type="term" value="F:phosphoribosylaminoimidazolecarboxamide formyltransferase activity"/>
    <property type="evidence" value="ECO:0007669"/>
    <property type="project" value="UniProtKB-EC"/>
</dbReference>
<keyword evidence="5" id="KW-0658">Purine biosynthesis</keyword>
<dbReference type="InterPro" id="IPR011607">
    <property type="entry name" value="MGS-like_dom"/>
</dbReference>
<dbReference type="HAMAP" id="MF_00139">
    <property type="entry name" value="PurH"/>
    <property type="match status" value="1"/>
</dbReference>
<comment type="pathway">
    <text evidence="1">Purine metabolism; IMP biosynthesis via de novo pathway; IMP from 5-formamido-1-(5-phospho-D-ribosyl)imidazole-4-carboxamide: step 1/1.</text>
</comment>
<gene>
    <name evidence="12" type="primary">purH</name>
    <name evidence="12" type="ORF">J9259_06765</name>
    <name evidence="13" type="ORF">KIY12_05225</name>
</gene>
<dbReference type="SUPFAM" id="SSF53927">
    <property type="entry name" value="Cytidine deaminase-like"/>
    <property type="match status" value="1"/>
</dbReference>
<dbReference type="EMBL" id="JAGVSJ010000017">
    <property type="protein sequence ID" value="MBX8632201.1"/>
    <property type="molecule type" value="Genomic_DNA"/>
</dbReference>
<dbReference type="GO" id="GO:0006221">
    <property type="term" value="P:pyrimidine nucleotide biosynthetic process"/>
    <property type="evidence" value="ECO:0007669"/>
    <property type="project" value="UniProtKB-KW"/>
</dbReference>
<evidence type="ECO:0000256" key="3">
    <source>
        <dbReference type="ARBA" id="ARBA00007667"/>
    </source>
</evidence>
<evidence type="ECO:0000256" key="2">
    <source>
        <dbReference type="ARBA" id="ARBA00004954"/>
    </source>
</evidence>
<evidence type="ECO:0000256" key="7">
    <source>
        <dbReference type="ARBA" id="ARBA00022975"/>
    </source>
</evidence>
<evidence type="ECO:0000256" key="9">
    <source>
        <dbReference type="ARBA" id="ARBA00050488"/>
    </source>
</evidence>
<comment type="catalytic activity">
    <reaction evidence="10">
        <text>IMP + H2O = 5-formamido-1-(5-phospho-D-ribosyl)imidazole-4-carboxamide</text>
        <dbReference type="Rhea" id="RHEA:18445"/>
        <dbReference type="ChEBI" id="CHEBI:15377"/>
        <dbReference type="ChEBI" id="CHEBI:58053"/>
        <dbReference type="ChEBI" id="CHEBI:58467"/>
        <dbReference type="EC" id="3.5.4.10"/>
    </reaction>
</comment>
<dbReference type="Gene3D" id="3.40.140.20">
    <property type="match status" value="2"/>
</dbReference>
<keyword evidence="7" id="KW-0665">Pyrimidine biosynthesis</keyword>
<evidence type="ECO:0000259" key="11">
    <source>
        <dbReference type="PROSITE" id="PS51855"/>
    </source>
</evidence>
<dbReference type="Pfam" id="PF01808">
    <property type="entry name" value="AICARFT_IMPCHas"/>
    <property type="match status" value="1"/>
</dbReference>
<dbReference type="EC" id="2.1.2.3" evidence="12"/>
<evidence type="ECO:0000313" key="14">
    <source>
        <dbReference type="Proteomes" id="UP000716004"/>
    </source>
</evidence>
<dbReference type="InterPro" id="IPR016193">
    <property type="entry name" value="Cytidine_deaminase-like"/>
</dbReference>
<evidence type="ECO:0000256" key="8">
    <source>
        <dbReference type="ARBA" id="ARBA00023268"/>
    </source>
</evidence>
<dbReference type="NCBIfam" id="NF002049">
    <property type="entry name" value="PRK00881.1"/>
    <property type="match status" value="1"/>
</dbReference>
<name>A0A8J7YPY1_9ARCH</name>
<dbReference type="EC" id="3.5.4.10" evidence="12"/>
<evidence type="ECO:0000256" key="6">
    <source>
        <dbReference type="ARBA" id="ARBA00022801"/>
    </source>
</evidence>
<evidence type="ECO:0000256" key="5">
    <source>
        <dbReference type="ARBA" id="ARBA00022755"/>
    </source>
</evidence>
<sequence length="511" mass="55381">MNAIISVHDKSGILDLSSLLREYGVSLYATDGTSDYLEAEGISVTRLSNITGFSGLMDGRVKTLHPAIYAAILSDPENAVHTEQLRSLPIPHVEMVVSNLYPFERIPTEGASIEKLVKNIDIGGVTLMRAAAKNFTSVAAVTDPEQYASVIDEIRRNNGCISDETLRELSVSAFQRTSYYDSLISSVFAERFQTTPLPRHFVLAGKKRYDLKYGENPYQKAAAYECFGRGISVLNAQFGGTSALSYNNLMDASITVDVLREFSRPCGVVVKHANPSGVAVADETAEALREAYGADTISAYGSVIGVNRQLNAACAEFLSDKFVEVLIAPGYDEEALTLLARKKKLRILKTDFGSHAISSNGQEVRMIAGGFLVQEVVNPSISRSSLRVVTERKPTEEEIEAMLFANKVVRYLWSNAIVLADGEKTVGIGAGQSSRVDAVKLAVMKSRGKSSGSVMASDAFFPFRDGIDEAAKGGVTAVIQPGGSIRDREVIDAANENGMAMVFTDTRLFRH</sequence>
<evidence type="ECO:0000256" key="1">
    <source>
        <dbReference type="ARBA" id="ARBA00004844"/>
    </source>
</evidence>
<comment type="pathway">
    <text evidence="2">Purine metabolism; IMP biosynthesis via de novo pathway; 5-formamido-1-(5-phospho-D-ribosyl)imidazole-4-carboxamide from 5-amino-1-(5-phospho-D-ribosyl)imidazole-4-carboxamide (10-formyl THF route): step 1/1.</text>
</comment>
<dbReference type="FunFam" id="3.40.50.1380:FF:000001">
    <property type="entry name" value="Bifunctional purine biosynthesis protein PurH"/>
    <property type="match status" value="1"/>
</dbReference>
<accession>A0A8J7YPY1</accession>
<dbReference type="FunFam" id="3.40.140.20:FF:000001">
    <property type="entry name" value="Bifunctional purine biosynthesis protein PurH"/>
    <property type="match status" value="1"/>
</dbReference>
<dbReference type="PIRSF" id="PIRSF000414">
    <property type="entry name" value="AICARFT_IMPCHas"/>
    <property type="match status" value="1"/>
</dbReference>
<organism evidence="12 14">
    <name type="scientific">Candidatus Sysuiplasma superficiale</name>
    <dbReference type="NCBI Taxonomy" id="2823368"/>
    <lineage>
        <taxon>Archaea</taxon>
        <taxon>Methanobacteriati</taxon>
        <taxon>Thermoplasmatota</taxon>
        <taxon>Thermoplasmata</taxon>
        <taxon>Candidatus Sysuiplasmatales</taxon>
        <taxon>Candidatus Sysuiplasmataceae</taxon>
        <taxon>Candidatus Sysuiplasma</taxon>
    </lineage>
</organism>
<evidence type="ECO:0000313" key="12">
    <source>
        <dbReference type="EMBL" id="MBX8632201.1"/>
    </source>
</evidence>
<dbReference type="CDD" id="cd01421">
    <property type="entry name" value="IMPCH"/>
    <property type="match status" value="1"/>
</dbReference>
<keyword evidence="8" id="KW-0511">Multifunctional enzyme</keyword>
<dbReference type="SMART" id="SM00851">
    <property type="entry name" value="MGS"/>
    <property type="match status" value="1"/>
</dbReference>
<keyword evidence="6 12" id="KW-0378">Hydrolase</keyword>
<comment type="catalytic activity">
    <reaction evidence="9">
        <text>(6R)-10-formyltetrahydrofolate + 5-amino-1-(5-phospho-beta-D-ribosyl)imidazole-4-carboxamide = 5-formamido-1-(5-phospho-D-ribosyl)imidazole-4-carboxamide + (6S)-5,6,7,8-tetrahydrofolate</text>
        <dbReference type="Rhea" id="RHEA:22192"/>
        <dbReference type="ChEBI" id="CHEBI:57453"/>
        <dbReference type="ChEBI" id="CHEBI:58467"/>
        <dbReference type="ChEBI" id="CHEBI:58475"/>
        <dbReference type="ChEBI" id="CHEBI:195366"/>
        <dbReference type="EC" id="2.1.2.3"/>
    </reaction>
</comment>
<keyword evidence="4 12" id="KW-0808">Transferase</keyword>
<dbReference type="InterPro" id="IPR036914">
    <property type="entry name" value="MGS-like_dom_sf"/>
</dbReference>
<evidence type="ECO:0000256" key="10">
    <source>
        <dbReference type="ARBA" id="ARBA00050687"/>
    </source>
</evidence>
<reference evidence="12" key="1">
    <citation type="submission" date="2021-04" db="EMBL/GenBank/DDBJ databases">
        <title>Genomic insights into ecological role and evolution of a novel Thermoplasmata order Candidatus Sysuiplasmatales.</title>
        <authorList>
            <person name="Yuan Y."/>
        </authorList>
    </citation>
    <scope>NUCLEOTIDE SEQUENCE</scope>
    <source>
        <strain evidence="13">TUT19-bin139</strain>
        <strain evidence="12">YP2-bin.285</strain>
    </source>
</reference>
<evidence type="ECO:0000256" key="4">
    <source>
        <dbReference type="ARBA" id="ARBA00022679"/>
    </source>
</evidence>
<feature type="domain" description="MGS-like" evidence="11">
    <location>
        <begin position="1"/>
        <end position="142"/>
    </location>
</feature>
<dbReference type="PROSITE" id="PS51855">
    <property type="entry name" value="MGS"/>
    <property type="match status" value="1"/>
</dbReference>
<dbReference type="SUPFAM" id="SSF52335">
    <property type="entry name" value="Methylglyoxal synthase-like"/>
    <property type="match status" value="1"/>
</dbReference>
<dbReference type="InterPro" id="IPR024051">
    <property type="entry name" value="AICAR_Tfase_dup_dom_sf"/>
</dbReference>
<comment type="similarity">
    <text evidence="3">Belongs to the PurH family.</text>
</comment>
<dbReference type="GO" id="GO:0005829">
    <property type="term" value="C:cytosol"/>
    <property type="evidence" value="ECO:0007669"/>
    <property type="project" value="TreeGrafter"/>
</dbReference>
<dbReference type="Pfam" id="PF02142">
    <property type="entry name" value="MGS"/>
    <property type="match status" value="1"/>
</dbReference>
<protein>
    <submittedName>
        <fullName evidence="12">Bifunctional phosphoribosylaminoimidazolecarboxamide formyltransferase/IMP cyclohydrolase</fullName>
        <ecNumber evidence="12">2.1.2.3</ecNumber>
        <ecNumber evidence="12">3.5.4.10</ecNumber>
    </submittedName>
</protein>
<dbReference type="GO" id="GO:0006189">
    <property type="term" value="P:'de novo' IMP biosynthetic process"/>
    <property type="evidence" value="ECO:0007669"/>
    <property type="project" value="UniProtKB-UniPathway"/>
</dbReference>
<evidence type="ECO:0000313" key="13">
    <source>
        <dbReference type="EMBL" id="MBX8644110.1"/>
    </source>
</evidence>
<dbReference type="Gene3D" id="3.40.50.1380">
    <property type="entry name" value="Methylglyoxal synthase-like domain"/>
    <property type="match status" value="1"/>
</dbReference>
<comment type="caution">
    <text evidence="12">The sequence shown here is derived from an EMBL/GenBank/DDBJ whole genome shotgun (WGS) entry which is preliminary data.</text>
</comment>
<dbReference type="PANTHER" id="PTHR11692">
    <property type="entry name" value="BIFUNCTIONAL PURINE BIOSYNTHESIS PROTEIN PURH"/>
    <property type="match status" value="1"/>
</dbReference>
<dbReference type="Proteomes" id="UP000716004">
    <property type="component" value="Unassembled WGS sequence"/>
</dbReference>
<dbReference type="SMART" id="SM00798">
    <property type="entry name" value="AICARFT_IMPCHas"/>
    <property type="match status" value="1"/>
</dbReference>
<dbReference type="PANTHER" id="PTHR11692:SF0">
    <property type="entry name" value="BIFUNCTIONAL PURINE BIOSYNTHESIS PROTEIN ATIC"/>
    <property type="match status" value="1"/>
</dbReference>
<dbReference type="EMBL" id="JAHEAC010000038">
    <property type="protein sequence ID" value="MBX8644110.1"/>
    <property type="molecule type" value="Genomic_DNA"/>
</dbReference>
<dbReference type="AlphaFoldDB" id="A0A8J7YPY1"/>
<proteinExistence type="inferred from homology"/>
<dbReference type="Proteomes" id="UP000750197">
    <property type="component" value="Unassembled WGS sequence"/>
</dbReference>
<dbReference type="InterPro" id="IPR002695">
    <property type="entry name" value="PurH-like"/>
</dbReference>
<dbReference type="UniPathway" id="UPA00074">
    <property type="reaction ID" value="UER00133"/>
</dbReference>